<dbReference type="AlphaFoldDB" id="A0A326UB90"/>
<evidence type="ECO:0000313" key="1">
    <source>
        <dbReference type="EMBL" id="PZW30561.1"/>
    </source>
</evidence>
<keyword evidence="2" id="KW-1185">Reference proteome</keyword>
<protein>
    <submittedName>
        <fullName evidence="1">Uncharacterized protein</fullName>
    </submittedName>
</protein>
<gene>
    <name evidence="1" type="ORF">EI42_02532</name>
</gene>
<dbReference type="OrthoDB" id="163275at2"/>
<accession>A0A326UB90</accession>
<proteinExistence type="predicted"/>
<sequence>MRDTPMRNKTSDEKDYRAGFSRVMWFAEQAKRQGWKLSDRQLVHEIMQRERAARIRDKSTLPIVGRDVRSAAWNRGQADALRALLRAQREHYGKGL</sequence>
<name>A0A326UB90_THEHA</name>
<dbReference type="RefSeq" id="WP_111322385.1">
    <property type="nucleotide sequence ID" value="NZ_BIFX01000001.1"/>
</dbReference>
<dbReference type="Proteomes" id="UP000248806">
    <property type="component" value="Unassembled WGS sequence"/>
</dbReference>
<comment type="caution">
    <text evidence="1">The sequence shown here is derived from an EMBL/GenBank/DDBJ whole genome shotgun (WGS) entry which is preliminary data.</text>
</comment>
<evidence type="ECO:0000313" key="2">
    <source>
        <dbReference type="Proteomes" id="UP000248806"/>
    </source>
</evidence>
<organism evidence="1 2">
    <name type="scientific">Thermosporothrix hazakensis</name>
    <dbReference type="NCBI Taxonomy" id="644383"/>
    <lineage>
        <taxon>Bacteria</taxon>
        <taxon>Bacillati</taxon>
        <taxon>Chloroflexota</taxon>
        <taxon>Ktedonobacteria</taxon>
        <taxon>Ktedonobacterales</taxon>
        <taxon>Thermosporotrichaceae</taxon>
        <taxon>Thermosporothrix</taxon>
    </lineage>
</organism>
<reference evidence="1 2" key="1">
    <citation type="submission" date="2018-06" db="EMBL/GenBank/DDBJ databases">
        <title>Genomic Encyclopedia of Archaeal and Bacterial Type Strains, Phase II (KMG-II): from individual species to whole genera.</title>
        <authorList>
            <person name="Goeker M."/>
        </authorList>
    </citation>
    <scope>NUCLEOTIDE SEQUENCE [LARGE SCALE GENOMIC DNA]</scope>
    <source>
        <strain evidence="1 2">ATCC BAA-1881</strain>
    </source>
</reference>
<dbReference type="EMBL" id="QKUF01000007">
    <property type="protein sequence ID" value="PZW30561.1"/>
    <property type="molecule type" value="Genomic_DNA"/>
</dbReference>